<dbReference type="AlphaFoldDB" id="A0A9X2MU55"/>
<dbReference type="Gene3D" id="3.30.565.10">
    <property type="entry name" value="Histidine kinase-like ATPase, C-terminal domain"/>
    <property type="match status" value="1"/>
</dbReference>
<dbReference type="GO" id="GO:0004674">
    <property type="term" value="F:protein serine/threonine kinase activity"/>
    <property type="evidence" value="ECO:0007669"/>
    <property type="project" value="UniProtKB-KW"/>
</dbReference>
<keyword evidence="3" id="KW-0547">Nucleotide-binding</keyword>
<keyword evidence="1" id="KW-0418">Kinase</keyword>
<sequence length="147" mass="16046">MKEIPVALSIPAKAEYLDMVRAVLFAVAGKTGFSYEEIEDMKVAVTEACTNAILHAYGEAEEGSVHLTFSRSEGELCITVRDDGRSYLRRVNAPSTSTLHGLAISEATVGGLGIFMMEALMDEVKVKTENGTEVVLIKRMSRNEEMV</sequence>
<name>A0A9X2MU55_9BACL</name>
<keyword evidence="1" id="KW-0723">Serine/threonine-protein kinase</keyword>
<dbReference type="PANTHER" id="PTHR35526:SF3">
    <property type="entry name" value="ANTI-SIGMA-F FACTOR RSBW"/>
    <property type="match status" value="1"/>
</dbReference>
<dbReference type="InterPro" id="IPR050267">
    <property type="entry name" value="Anti-sigma-factor_SerPK"/>
</dbReference>
<reference evidence="3" key="1">
    <citation type="submission" date="2022-08" db="EMBL/GenBank/DDBJ databases">
        <title>The genomic sequence of strain Paenibacillus sp. SCIV0701.</title>
        <authorList>
            <person name="Zhao H."/>
        </authorList>
    </citation>
    <scope>NUCLEOTIDE SEQUENCE</scope>
    <source>
        <strain evidence="3">SCIV0701</strain>
    </source>
</reference>
<evidence type="ECO:0000313" key="3">
    <source>
        <dbReference type="EMBL" id="MCR2806545.1"/>
    </source>
</evidence>
<dbReference type="CDD" id="cd16936">
    <property type="entry name" value="HATPase_RsbW-like"/>
    <property type="match status" value="1"/>
</dbReference>
<dbReference type="GO" id="GO:0005524">
    <property type="term" value="F:ATP binding"/>
    <property type="evidence" value="ECO:0007669"/>
    <property type="project" value="UniProtKB-KW"/>
</dbReference>
<dbReference type="InterPro" id="IPR036890">
    <property type="entry name" value="HATPase_C_sf"/>
</dbReference>
<keyword evidence="3" id="KW-0067">ATP-binding</keyword>
<dbReference type="PANTHER" id="PTHR35526">
    <property type="entry name" value="ANTI-SIGMA-F FACTOR RSBW-RELATED"/>
    <property type="match status" value="1"/>
</dbReference>
<evidence type="ECO:0000313" key="4">
    <source>
        <dbReference type="Proteomes" id="UP001141950"/>
    </source>
</evidence>
<dbReference type="Pfam" id="PF13581">
    <property type="entry name" value="HATPase_c_2"/>
    <property type="match status" value="1"/>
</dbReference>
<comment type="caution">
    <text evidence="3">The sequence shown here is derived from an EMBL/GenBank/DDBJ whole genome shotgun (WGS) entry which is preliminary data.</text>
</comment>
<evidence type="ECO:0000256" key="1">
    <source>
        <dbReference type="ARBA" id="ARBA00022527"/>
    </source>
</evidence>
<dbReference type="RefSeq" id="WP_257450108.1">
    <property type="nucleotide sequence ID" value="NZ_JANIPJ010000018.1"/>
</dbReference>
<gene>
    <name evidence="3" type="ORF">NQZ67_21930</name>
</gene>
<proteinExistence type="predicted"/>
<organism evidence="3 4">
    <name type="scientific">Paenibacillus soyae</name>
    <dbReference type="NCBI Taxonomy" id="2969249"/>
    <lineage>
        <taxon>Bacteria</taxon>
        <taxon>Bacillati</taxon>
        <taxon>Bacillota</taxon>
        <taxon>Bacilli</taxon>
        <taxon>Bacillales</taxon>
        <taxon>Paenibacillaceae</taxon>
        <taxon>Paenibacillus</taxon>
    </lineage>
</organism>
<dbReference type="SUPFAM" id="SSF55874">
    <property type="entry name" value="ATPase domain of HSP90 chaperone/DNA topoisomerase II/histidine kinase"/>
    <property type="match status" value="1"/>
</dbReference>
<evidence type="ECO:0000259" key="2">
    <source>
        <dbReference type="Pfam" id="PF13581"/>
    </source>
</evidence>
<dbReference type="EMBL" id="JANIPJ010000018">
    <property type="protein sequence ID" value="MCR2806545.1"/>
    <property type="molecule type" value="Genomic_DNA"/>
</dbReference>
<keyword evidence="1" id="KW-0808">Transferase</keyword>
<dbReference type="InterPro" id="IPR003594">
    <property type="entry name" value="HATPase_dom"/>
</dbReference>
<dbReference type="Proteomes" id="UP001141950">
    <property type="component" value="Unassembled WGS sequence"/>
</dbReference>
<protein>
    <submittedName>
        <fullName evidence="3">ATP-binding protein</fullName>
    </submittedName>
</protein>
<accession>A0A9X2MU55</accession>
<feature type="domain" description="Histidine kinase/HSP90-like ATPase" evidence="2">
    <location>
        <begin position="10"/>
        <end position="138"/>
    </location>
</feature>
<keyword evidence="4" id="KW-1185">Reference proteome</keyword>